<dbReference type="Pfam" id="PF00011">
    <property type="entry name" value="HSP20"/>
    <property type="match status" value="1"/>
</dbReference>
<dbReference type="Gene3D" id="2.60.40.790">
    <property type="match status" value="1"/>
</dbReference>
<evidence type="ECO:0000259" key="6">
    <source>
        <dbReference type="PROSITE" id="PS01031"/>
    </source>
</evidence>
<dbReference type="PANTHER" id="PTHR46991:SF11">
    <property type="entry name" value="SMALL HEAT SHOCK PROTEIN HSPF"/>
    <property type="match status" value="1"/>
</dbReference>
<evidence type="ECO:0000256" key="5">
    <source>
        <dbReference type="SAM" id="MobiDB-lite"/>
    </source>
</evidence>
<dbReference type="CDD" id="cd00298">
    <property type="entry name" value="ACD_sHsps_p23-like"/>
    <property type="match status" value="1"/>
</dbReference>
<keyword evidence="2" id="KW-0346">Stress response</keyword>
<dbReference type="EMBL" id="JBBPBK010000001">
    <property type="protein sequence ID" value="KAK9292932.1"/>
    <property type="molecule type" value="Genomic_DNA"/>
</dbReference>
<sequence>MASSLALKRPTATNLLASSLFRPLALKRLAVANLFTRSLLPPLRSLSTTTLPPLPPLRSFIIQAQYPDFDDAEDDDDEGERGLGLDQRNPSLSNRRRDFHPGSDALDGFSPARTIQRMDDNPFRSPSSLRRAWSARQGEDGFHLRVDMPGLGKEDVKVSVEENTLVIKAGEGQKQSDGEESGEMYKGRIDLKDKMFKIDQIRAEMKNGVLKVVVPRVKEEERTDVVHVMVQ</sequence>
<feature type="compositionally biased region" description="Acidic residues" evidence="5">
    <location>
        <begin position="69"/>
        <end position="79"/>
    </location>
</feature>
<reference evidence="7 8" key="1">
    <citation type="journal article" date="2024" name="Plant J.">
        <title>Genome sequences and population genomics reveal climatic adaptation and genomic divergence between two closely related sweetgum species.</title>
        <authorList>
            <person name="Xu W.Q."/>
            <person name="Ren C.Q."/>
            <person name="Zhang X.Y."/>
            <person name="Comes H.P."/>
            <person name="Liu X.H."/>
            <person name="Li Y.G."/>
            <person name="Kettle C.J."/>
            <person name="Jalonen R."/>
            <person name="Gaisberger H."/>
            <person name="Ma Y.Z."/>
            <person name="Qiu Y.X."/>
        </authorList>
    </citation>
    <scope>NUCLEOTIDE SEQUENCE [LARGE SCALE GENOMIC DNA]</scope>
    <source>
        <strain evidence="7">Hangzhou</strain>
    </source>
</reference>
<accession>A0AAP0S9V3</accession>
<dbReference type="SUPFAM" id="SSF49764">
    <property type="entry name" value="HSP20-like chaperones"/>
    <property type="match status" value="1"/>
</dbReference>
<evidence type="ECO:0000256" key="1">
    <source>
        <dbReference type="ARBA" id="ARBA00022946"/>
    </source>
</evidence>
<proteinExistence type="inferred from homology"/>
<protein>
    <recommendedName>
        <fullName evidence="6">SHSP domain-containing protein</fullName>
    </recommendedName>
</protein>
<dbReference type="InterPro" id="IPR002068">
    <property type="entry name" value="A-crystallin/Hsp20_dom"/>
</dbReference>
<organism evidence="7 8">
    <name type="scientific">Liquidambar formosana</name>
    <name type="common">Formosan gum</name>
    <dbReference type="NCBI Taxonomy" id="63359"/>
    <lineage>
        <taxon>Eukaryota</taxon>
        <taxon>Viridiplantae</taxon>
        <taxon>Streptophyta</taxon>
        <taxon>Embryophyta</taxon>
        <taxon>Tracheophyta</taxon>
        <taxon>Spermatophyta</taxon>
        <taxon>Magnoliopsida</taxon>
        <taxon>eudicotyledons</taxon>
        <taxon>Gunneridae</taxon>
        <taxon>Pentapetalae</taxon>
        <taxon>Saxifragales</taxon>
        <taxon>Altingiaceae</taxon>
        <taxon>Liquidambar</taxon>
    </lineage>
</organism>
<evidence type="ECO:0000313" key="8">
    <source>
        <dbReference type="Proteomes" id="UP001415857"/>
    </source>
</evidence>
<dbReference type="InterPro" id="IPR044656">
    <property type="entry name" value="HSP14.7/HSP23.5/HSP23.6-like"/>
</dbReference>
<name>A0AAP0S9V3_LIQFO</name>
<evidence type="ECO:0000313" key="7">
    <source>
        <dbReference type="EMBL" id="KAK9292932.1"/>
    </source>
</evidence>
<dbReference type="PANTHER" id="PTHR46991">
    <property type="entry name" value="23.5 KDA HEAT SHOCK PROTEIN, MITOCHONDRIAL"/>
    <property type="match status" value="1"/>
</dbReference>
<gene>
    <name evidence="7" type="ORF">L1049_020914</name>
</gene>
<feature type="domain" description="SHSP" evidence="6">
    <location>
        <begin position="124"/>
        <end position="231"/>
    </location>
</feature>
<dbReference type="InterPro" id="IPR008978">
    <property type="entry name" value="HSP20-like_chaperone"/>
</dbReference>
<comment type="caution">
    <text evidence="7">The sequence shown here is derived from an EMBL/GenBank/DDBJ whole genome shotgun (WGS) entry which is preliminary data.</text>
</comment>
<dbReference type="AlphaFoldDB" id="A0AAP0S9V3"/>
<dbReference type="Proteomes" id="UP001415857">
    <property type="component" value="Unassembled WGS sequence"/>
</dbReference>
<evidence type="ECO:0000256" key="3">
    <source>
        <dbReference type="PROSITE-ProRule" id="PRU00285"/>
    </source>
</evidence>
<evidence type="ECO:0000256" key="4">
    <source>
        <dbReference type="RuleBase" id="RU003616"/>
    </source>
</evidence>
<comment type="similarity">
    <text evidence="3 4">Belongs to the small heat shock protein (HSP20) family.</text>
</comment>
<keyword evidence="1" id="KW-0809">Transit peptide</keyword>
<feature type="region of interest" description="Disordered" evidence="5">
    <location>
        <begin position="69"/>
        <end position="134"/>
    </location>
</feature>
<keyword evidence="8" id="KW-1185">Reference proteome</keyword>
<evidence type="ECO:0000256" key="2">
    <source>
        <dbReference type="ARBA" id="ARBA00023016"/>
    </source>
</evidence>
<dbReference type="PROSITE" id="PS01031">
    <property type="entry name" value="SHSP"/>
    <property type="match status" value="1"/>
</dbReference>